<gene>
    <name evidence="1" type="ORF">PCASD_05112</name>
</gene>
<dbReference type="Proteomes" id="UP000235392">
    <property type="component" value="Unassembled WGS sequence"/>
</dbReference>
<evidence type="ECO:0000313" key="1">
    <source>
        <dbReference type="EMBL" id="PLW49003.1"/>
    </source>
</evidence>
<protein>
    <submittedName>
        <fullName evidence="1">Uncharacterized protein</fullName>
    </submittedName>
</protein>
<sequence length="58" mass="6527">MPPSTLMLDPLATLNLSQFVLFYTSHAPMSPPRSCFSHLPTPSTRQKWLSLFLSLYSA</sequence>
<evidence type="ECO:0000313" key="2">
    <source>
        <dbReference type="Proteomes" id="UP000235392"/>
    </source>
</evidence>
<proteinExistence type="predicted"/>
<comment type="caution">
    <text evidence="1">The sequence shown here is derived from an EMBL/GenBank/DDBJ whole genome shotgun (WGS) entry which is preliminary data.</text>
</comment>
<name>A0A2N5VG65_9BASI</name>
<dbReference type="AlphaFoldDB" id="A0A2N5VG65"/>
<organism evidence="1 2">
    <name type="scientific">Puccinia coronata f. sp. avenae</name>
    <dbReference type="NCBI Taxonomy" id="200324"/>
    <lineage>
        <taxon>Eukaryota</taxon>
        <taxon>Fungi</taxon>
        <taxon>Dikarya</taxon>
        <taxon>Basidiomycota</taxon>
        <taxon>Pucciniomycotina</taxon>
        <taxon>Pucciniomycetes</taxon>
        <taxon>Pucciniales</taxon>
        <taxon>Pucciniaceae</taxon>
        <taxon>Puccinia</taxon>
    </lineage>
</organism>
<reference evidence="1 2" key="1">
    <citation type="submission" date="2017-11" db="EMBL/GenBank/DDBJ databases">
        <title>De novo assembly and phasing of dikaryotic genomes from two isolates of Puccinia coronata f. sp. avenae, the causal agent of oat crown rust.</title>
        <authorList>
            <person name="Miller M.E."/>
            <person name="Zhang Y."/>
            <person name="Omidvar V."/>
            <person name="Sperschneider J."/>
            <person name="Schwessinger B."/>
            <person name="Raley C."/>
            <person name="Palmer J.M."/>
            <person name="Garnica D."/>
            <person name="Upadhyaya N."/>
            <person name="Rathjen J."/>
            <person name="Taylor J.M."/>
            <person name="Park R.F."/>
            <person name="Dodds P.N."/>
            <person name="Hirsch C.D."/>
            <person name="Kianian S.F."/>
            <person name="Figueroa M."/>
        </authorList>
    </citation>
    <scope>NUCLEOTIDE SEQUENCE [LARGE SCALE GENOMIC DNA]</scope>
    <source>
        <strain evidence="1">12SD80</strain>
    </source>
</reference>
<accession>A0A2N5VG65</accession>
<dbReference type="EMBL" id="PGCI01000019">
    <property type="protein sequence ID" value="PLW49003.1"/>
    <property type="molecule type" value="Genomic_DNA"/>
</dbReference>